<evidence type="ECO:0000256" key="1">
    <source>
        <dbReference type="SAM" id="MobiDB-lite"/>
    </source>
</evidence>
<feature type="compositionally biased region" description="Low complexity" evidence="1">
    <location>
        <begin position="467"/>
        <end position="497"/>
    </location>
</feature>
<feature type="region of interest" description="Disordered" evidence="1">
    <location>
        <begin position="1"/>
        <end position="39"/>
    </location>
</feature>
<feature type="compositionally biased region" description="Acidic residues" evidence="1">
    <location>
        <begin position="341"/>
        <end position="352"/>
    </location>
</feature>
<accession>A0AAV5TNM3</accession>
<dbReference type="EMBL" id="BTSX01000004">
    <property type="protein sequence ID" value="GMS95868.1"/>
    <property type="molecule type" value="Genomic_DNA"/>
</dbReference>
<feature type="compositionally biased region" description="Basic and acidic residues" evidence="1">
    <location>
        <begin position="317"/>
        <end position="326"/>
    </location>
</feature>
<protein>
    <submittedName>
        <fullName evidence="2">Uncharacterized protein</fullName>
    </submittedName>
</protein>
<feature type="compositionally biased region" description="Acidic residues" evidence="1">
    <location>
        <begin position="425"/>
        <end position="436"/>
    </location>
</feature>
<dbReference type="Proteomes" id="UP001432027">
    <property type="component" value="Unassembled WGS sequence"/>
</dbReference>
<name>A0AAV5TNM3_9BILA</name>
<gene>
    <name evidence="2" type="ORF">PENTCL1PPCAC_18043</name>
</gene>
<comment type="caution">
    <text evidence="2">The sequence shown here is derived from an EMBL/GenBank/DDBJ whole genome shotgun (WGS) entry which is preliminary data.</text>
</comment>
<proteinExistence type="predicted"/>
<feature type="compositionally biased region" description="Polar residues" evidence="1">
    <location>
        <begin position="198"/>
        <end position="213"/>
    </location>
</feature>
<feature type="compositionally biased region" description="Basic and acidic residues" evidence="1">
    <location>
        <begin position="360"/>
        <end position="386"/>
    </location>
</feature>
<feature type="non-terminal residue" evidence="2">
    <location>
        <position position="1"/>
    </location>
</feature>
<dbReference type="AlphaFoldDB" id="A0AAV5TNM3"/>
<evidence type="ECO:0000313" key="3">
    <source>
        <dbReference type="Proteomes" id="UP001432027"/>
    </source>
</evidence>
<sequence>QMSVDPITGLPEVDLVDSQSSSQSSLHSIRPQSPLVRGTHLDRSVDRFKKRPNITNQIDNDQLQRPVQRYELHGSMPPPYDVINPRERLDHIVESIQCIIDGQEEFISEQELLLSHPPNLEKTRFSMSKKKLKLQFMDDILDRFDDERWMYPEQFARRRKLWRNSVSRSVDFINMFLDGESSIGDYVRPNNADESCDDTSMVSASTRASTPKTSRGRPRNVDPASSSINSSSKIPKFARKKKEVKSTDNGSEQVPVEKEKKKRGKKKASGDEDCEATSPKKCRKEKRVEEVNETKKAPTSKAKKHSFVPRKKGKKGAVSEEAKGGDDEKESQVISVKDGDGDGEEMEKEEETISTINEEVIEKVEYGKEMSEMEKEKADDIKKRMEIFNMDDEEEEEERKPVKMTSQRIISQPIVIPMIRAPGDDGMETDNEDWEPDASRREMTPPKGLVSTSQDPCLLPSTPSSYLSHSLQSLFGSLSSSLMGSPNNSFSSQSQPPVKRDEAEKKEMKTSDVQKVRPTFKTTKKK</sequence>
<organism evidence="2 3">
    <name type="scientific">Pristionchus entomophagus</name>
    <dbReference type="NCBI Taxonomy" id="358040"/>
    <lineage>
        <taxon>Eukaryota</taxon>
        <taxon>Metazoa</taxon>
        <taxon>Ecdysozoa</taxon>
        <taxon>Nematoda</taxon>
        <taxon>Chromadorea</taxon>
        <taxon>Rhabditida</taxon>
        <taxon>Rhabditina</taxon>
        <taxon>Diplogasteromorpha</taxon>
        <taxon>Diplogasteroidea</taxon>
        <taxon>Neodiplogasteridae</taxon>
        <taxon>Pristionchus</taxon>
    </lineage>
</organism>
<evidence type="ECO:0000313" key="2">
    <source>
        <dbReference type="EMBL" id="GMS95868.1"/>
    </source>
</evidence>
<feature type="compositionally biased region" description="Basic and acidic residues" evidence="1">
    <location>
        <begin position="498"/>
        <end position="515"/>
    </location>
</feature>
<feature type="compositionally biased region" description="Basic residues" evidence="1">
    <location>
        <begin position="301"/>
        <end position="315"/>
    </location>
</feature>
<keyword evidence="3" id="KW-1185">Reference proteome</keyword>
<feature type="compositionally biased region" description="Polar residues" evidence="1">
    <location>
        <begin position="450"/>
        <end position="466"/>
    </location>
</feature>
<feature type="region of interest" description="Disordered" evidence="1">
    <location>
        <begin position="188"/>
        <end position="526"/>
    </location>
</feature>
<feature type="compositionally biased region" description="Low complexity" evidence="1">
    <location>
        <begin position="16"/>
        <end position="26"/>
    </location>
</feature>
<feature type="compositionally biased region" description="Basic and acidic residues" evidence="1">
    <location>
        <begin position="286"/>
        <end position="296"/>
    </location>
</feature>
<reference evidence="2" key="1">
    <citation type="submission" date="2023-10" db="EMBL/GenBank/DDBJ databases">
        <title>Genome assembly of Pristionchus species.</title>
        <authorList>
            <person name="Yoshida K."/>
            <person name="Sommer R.J."/>
        </authorList>
    </citation>
    <scope>NUCLEOTIDE SEQUENCE</scope>
    <source>
        <strain evidence="2">RS0144</strain>
    </source>
</reference>